<sequence length="223" mass="24701">MAEYSHLSELDSEFAPYVTQLNSAPRLPEDDMDWTYDENNSIDGRTGISIVNVEYRLAPEHPHPIGLNDSYSALKWVSNIVDRPLSGQILQVACFVHPNAVPDKYKPSLLSFEQIKDAPLLNAETALWCAGQLDGSPTGPEVSPLLYLSYAGLAPVVNQVCGLDLLRDEAFLYEKLLRNEGVRTKITVCPGVPHGFRYLFPAIKLGVEDYLSGLRWSLNGAPQ</sequence>
<reference evidence="3" key="1">
    <citation type="submission" date="2023-03" db="EMBL/GenBank/DDBJ databases">
        <title>Massive genome expansion in bonnet fungi (Mycena s.s.) driven by repeated elements and novel gene families across ecological guilds.</title>
        <authorList>
            <consortium name="Lawrence Berkeley National Laboratory"/>
            <person name="Harder C.B."/>
            <person name="Miyauchi S."/>
            <person name="Viragh M."/>
            <person name="Kuo A."/>
            <person name="Thoen E."/>
            <person name="Andreopoulos B."/>
            <person name="Lu D."/>
            <person name="Skrede I."/>
            <person name="Drula E."/>
            <person name="Henrissat B."/>
            <person name="Morin E."/>
            <person name="Kohler A."/>
            <person name="Barry K."/>
            <person name="LaButti K."/>
            <person name="Morin E."/>
            <person name="Salamov A."/>
            <person name="Lipzen A."/>
            <person name="Mereny Z."/>
            <person name="Hegedus B."/>
            <person name="Baldrian P."/>
            <person name="Stursova M."/>
            <person name="Weitz H."/>
            <person name="Taylor A."/>
            <person name="Grigoriev I.V."/>
            <person name="Nagy L.G."/>
            <person name="Martin F."/>
            <person name="Kauserud H."/>
        </authorList>
    </citation>
    <scope>NUCLEOTIDE SEQUENCE</scope>
    <source>
        <strain evidence="3">CBHHK188m</strain>
    </source>
</reference>
<dbReference type="EMBL" id="JARJLG010000005">
    <property type="protein sequence ID" value="KAJ7780600.1"/>
    <property type="molecule type" value="Genomic_DNA"/>
</dbReference>
<keyword evidence="1 3" id="KW-0378">Hydrolase</keyword>
<feature type="domain" description="Alpha/beta hydrolase fold-3" evidence="2">
    <location>
        <begin position="92"/>
        <end position="196"/>
    </location>
</feature>
<dbReference type="PANTHER" id="PTHR48081:SF8">
    <property type="entry name" value="ALPHA_BETA HYDROLASE FOLD-3 DOMAIN-CONTAINING PROTEIN-RELATED"/>
    <property type="match status" value="1"/>
</dbReference>
<name>A0AAD7K8N3_9AGAR</name>
<dbReference type="GO" id="GO:0016787">
    <property type="term" value="F:hydrolase activity"/>
    <property type="evidence" value="ECO:0007669"/>
    <property type="project" value="UniProtKB-KW"/>
</dbReference>
<evidence type="ECO:0000256" key="1">
    <source>
        <dbReference type="ARBA" id="ARBA00022801"/>
    </source>
</evidence>
<keyword evidence="4" id="KW-1185">Reference proteome</keyword>
<dbReference type="InterPro" id="IPR013094">
    <property type="entry name" value="AB_hydrolase_3"/>
</dbReference>
<comment type="caution">
    <text evidence="3">The sequence shown here is derived from an EMBL/GenBank/DDBJ whole genome shotgun (WGS) entry which is preliminary data.</text>
</comment>
<dbReference type="Gene3D" id="3.40.50.1820">
    <property type="entry name" value="alpha/beta hydrolase"/>
    <property type="match status" value="2"/>
</dbReference>
<feature type="domain" description="Alpha/beta hydrolase fold-3" evidence="2">
    <location>
        <begin position="45"/>
        <end position="79"/>
    </location>
</feature>
<accession>A0AAD7K8N3</accession>
<dbReference type="PANTHER" id="PTHR48081">
    <property type="entry name" value="AB HYDROLASE SUPERFAMILY PROTEIN C4A8.06C"/>
    <property type="match status" value="1"/>
</dbReference>
<gene>
    <name evidence="3" type="ORF">DFH07DRAFT_765127</name>
</gene>
<evidence type="ECO:0000313" key="4">
    <source>
        <dbReference type="Proteomes" id="UP001215280"/>
    </source>
</evidence>
<dbReference type="Proteomes" id="UP001215280">
    <property type="component" value="Unassembled WGS sequence"/>
</dbReference>
<dbReference type="AlphaFoldDB" id="A0AAD7K8N3"/>
<protein>
    <submittedName>
        <fullName evidence="3">Alpha/Beta hydrolase protein</fullName>
    </submittedName>
</protein>
<organism evidence="3 4">
    <name type="scientific">Mycena maculata</name>
    <dbReference type="NCBI Taxonomy" id="230809"/>
    <lineage>
        <taxon>Eukaryota</taxon>
        <taxon>Fungi</taxon>
        <taxon>Dikarya</taxon>
        <taxon>Basidiomycota</taxon>
        <taxon>Agaricomycotina</taxon>
        <taxon>Agaricomycetes</taxon>
        <taxon>Agaricomycetidae</taxon>
        <taxon>Agaricales</taxon>
        <taxon>Marasmiineae</taxon>
        <taxon>Mycenaceae</taxon>
        <taxon>Mycena</taxon>
    </lineage>
</organism>
<evidence type="ECO:0000313" key="3">
    <source>
        <dbReference type="EMBL" id="KAJ7780600.1"/>
    </source>
</evidence>
<proteinExistence type="predicted"/>
<dbReference type="SUPFAM" id="SSF53474">
    <property type="entry name" value="alpha/beta-Hydrolases"/>
    <property type="match status" value="1"/>
</dbReference>
<evidence type="ECO:0000259" key="2">
    <source>
        <dbReference type="Pfam" id="PF07859"/>
    </source>
</evidence>
<dbReference type="InterPro" id="IPR050300">
    <property type="entry name" value="GDXG_lipolytic_enzyme"/>
</dbReference>
<dbReference type="Pfam" id="PF07859">
    <property type="entry name" value="Abhydrolase_3"/>
    <property type="match status" value="2"/>
</dbReference>
<dbReference type="InterPro" id="IPR029058">
    <property type="entry name" value="AB_hydrolase_fold"/>
</dbReference>